<dbReference type="Pfam" id="PF17862">
    <property type="entry name" value="AAA_lid_3"/>
    <property type="match status" value="1"/>
</dbReference>
<dbReference type="GO" id="GO:0051301">
    <property type="term" value="P:cell division"/>
    <property type="evidence" value="ECO:0007669"/>
    <property type="project" value="UniProtKB-KW"/>
</dbReference>
<dbReference type="InterPro" id="IPR003593">
    <property type="entry name" value="AAA+_ATPase"/>
</dbReference>
<name>A0A088CIC1_9CHLO</name>
<dbReference type="InterPro" id="IPR027417">
    <property type="entry name" value="P-loop_NTPase"/>
</dbReference>
<feature type="domain" description="AAA+ ATPase" evidence="3">
    <location>
        <begin position="884"/>
        <end position="1065"/>
    </location>
</feature>
<dbReference type="InterPro" id="IPR003959">
    <property type="entry name" value="ATPase_AAA_core"/>
</dbReference>
<keyword evidence="1" id="KW-0645">Protease</keyword>
<keyword evidence="4" id="KW-0934">Plastid</keyword>
<sequence length="1396" mass="163763">MEMTFFTLLVWLLDDLREKQQNLVRHIQWNRSEWHREWSSQLRPHIYFLLLMVIGSGITYRSTLSKLTLFSIKHNLPFLDQGISNLDLITFQQNKNLPIQSIDFYTDGFGCKLQPNWSLLRDKKFIGIFEDQENFTNLGVTNWYQIKSQSKFNQFWFNNLKSYDEFPQKLQAYTTINIKNQPKIICLFKIRFFKKVLICLKPKLVRVFYQKNSNVLFCNTPLSDTLMVITPSMKDGDVTNHYFPYVGETDSSIFNEFEKLRFAEQTLKMNESQWIPHRRLRSNHDKKESEFNKSSKYSLDEFIARLKLLNATDKGTQKLLITQKNLLEVEKELDKFVWFWEYDIDRKSSLVFDILEEVKIKLTTLYEHYYKTIYNLENSLKSFQGLKTINYFDKKELVPSDHYLLQSIKNDSEAKSLIIKKDFDRHSLSKLWIIEEIQSKLNNLYQTSTRLNWFFYFREVERLQLLLKFVPDILQPFVFHSKEKSSALSSLESFQKNRNQKVYWQKKGINANQVNYFFKSPIRLMSGYNHPDTTITPISFFDRFIWVKTPPNFVPLFIENKKSLYPPIFKYEYSPISQNDFEKNEAHQLFESVELFDRPLLFNNLEIESWNKFLFKKYRSNLLLDSKDSYFGNNFNKETGTLYSASSLFLPTDELNSDFTKNKSPIYKIGNDNSSFNFPIALANDYDGETVGWFDGNFNLKQNYHNHFLQGIYQNFRPFTINVHSSSNFNTLDSSWNAKLFSQGGIYQSLGKIHWQDRFMPKTTDLLSSFRKLIPRQWIPRAFRVSTHKLTQPISEKSWMLVWKLYFAFIVFQFILKIQSDLQNSHLDSLTDGQTNYKPVILYPYDNTKRLKDLGGLNNIVRDINSVIWFLRNSGRYSQQGLPTPRGLLFVGPPGTGKTLLAKAIAGESKVPLLAASGSEFHDPSKGSGSLRLEVLFKKARDLSPCIVFIDEIDTLGQRRTNLMNDPTDINELVESISQPSCIKWPIEARNLLEEKINTKNEEHSSNSMQKEEANVLMQFLVEMDGLYARKGVVVIGASNRADVLDPAFTRPGRFDRIVHIELPGPLERIDILKVYARQIPVHPNIEWDYIAERTKGFSSADLAAIMNESMLYALSRNKIQSVETIEWGIQKVTTYSTPITNIEDVSIPLIRRLMYAEAGKTLVTHLIANHPNKIKTLLWPQPTHTRHIAREGILQFNRFDIIQRSELELKLVSLCASRATDYLTFPNAVYQSDIGSEDLFYATTTAYYMVRHWYIYTYAIYISLNEKTKHLASSIPEISSLWLKEITTWVNQHSDYSSNWWRIFLPDPNMNRMNKEYVPDDLYIYSDEKTVSVTQSIEDKLVRSLIQSTFIISYRLLFEFRDLLELIAMSLLKNESLRDYEIEQLIKNFFEKGKS</sequence>
<dbReference type="InterPro" id="IPR041569">
    <property type="entry name" value="AAA_lid_3"/>
</dbReference>
<dbReference type="Gene3D" id="3.40.50.300">
    <property type="entry name" value="P-loop containing nucleotide triphosphate hydrolases"/>
    <property type="match status" value="1"/>
</dbReference>
<dbReference type="Pfam" id="PF00004">
    <property type="entry name" value="AAA"/>
    <property type="match status" value="2"/>
</dbReference>
<dbReference type="PANTHER" id="PTHR23076:SF37">
    <property type="entry name" value="ATP-DEPENDENT ZINC METALLOPROTEASE FTSH 4, MITOCHONDRIAL"/>
    <property type="match status" value="1"/>
</dbReference>
<evidence type="ECO:0000256" key="1">
    <source>
        <dbReference type="ARBA" id="ARBA00022670"/>
    </source>
</evidence>
<evidence type="ECO:0000313" key="4">
    <source>
        <dbReference type="EMBL" id="AID67588.1"/>
    </source>
</evidence>
<dbReference type="GO" id="GO:0004176">
    <property type="term" value="F:ATP-dependent peptidase activity"/>
    <property type="evidence" value="ECO:0007669"/>
    <property type="project" value="InterPro"/>
</dbReference>
<dbReference type="SMART" id="SM00382">
    <property type="entry name" value="AAA"/>
    <property type="match status" value="1"/>
</dbReference>
<accession>A0A088CIC1</accession>
<geneLocation type="chloroplast" evidence="4"/>
<keyword evidence="4" id="KW-0131">Cell cycle</keyword>
<dbReference type="SUPFAM" id="SSF140990">
    <property type="entry name" value="FtsH protease domain-like"/>
    <property type="match status" value="1"/>
</dbReference>
<proteinExistence type="predicted"/>
<dbReference type="PANTHER" id="PTHR23076">
    <property type="entry name" value="METALLOPROTEASE M41 FTSH"/>
    <property type="match status" value="1"/>
</dbReference>
<keyword evidence="4" id="KW-0132">Cell division</keyword>
<evidence type="ECO:0000256" key="2">
    <source>
        <dbReference type="ARBA" id="ARBA00022801"/>
    </source>
</evidence>
<reference evidence="4" key="1">
    <citation type="journal article" date="2014" name="BMC Genomics">
        <title>Six newly sequenced chloroplast genomes from prasinophyte green algae provide insights into the relationships among prasinophyte lineages and the diversity of streamlined genome architecture in picoplanktonic species.</title>
        <authorList>
            <person name="Lemieux C."/>
            <person name="Otis C."/>
            <person name="Turmel M."/>
        </authorList>
    </citation>
    <scope>NUCLEOTIDE SEQUENCE</scope>
</reference>
<dbReference type="Gene3D" id="1.10.8.60">
    <property type="match status" value="1"/>
</dbReference>
<keyword evidence="2" id="KW-0378">Hydrolase</keyword>
<organism evidence="4">
    <name type="scientific">Picocystis salinarum</name>
    <dbReference type="NCBI Taxonomy" id="88271"/>
    <lineage>
        <taxon>Eukaryota</taxon>
        <taxon>Viridiplantae</taxon>
        <taxon>Chlorophyta</taxon>
        <taxon>Picocystophyceae</taxon>
        <taxon>Picocystales</taxon>
        <taxon>Picocystaceae</taxon>
        <taxon>Picocystis</taxon>
    </lineage>
</organism>
<dbReference type="RefSeq" id="YP_009057800.1">
    <property type="nucleotide sequence ID" value="NC_024828.1"/>
</dbReference>
<dbReference type="GO" id="GO:0045037">
    <property type="term" value="P:protein import into chloroplast stroma"/>
    <property type="evidence" value="ECO:0007669"/>
    <property type="project" value="TreeGrafter"/>
</dbReference>
<dbReference type="Gene3D" id="1.20.58.760">
    <property type="entry name" value="Peptidase M41"/>
    <property type="match status" value="1"/>
</dbReference>
<dbReference type="GO" id="GO:0016887">
    <property type="term" value="F:ATP hydrolysis activity"/>
    <property type="evidence" value="ECO:0007669"/>
    <property type="project" value="InterPro"/>
</dbReference>
<gene>
    <name evidence="4" type="primary">ftsH</name>
</gene>
<dbReference type="GO" id="GO:0004222">
    <property type="term" value="F:metalloendopeptidase activity"/>
    <property type="evidence" value="ECO:0007669"/>
    <property type="project" value="InterPro"/>
</dbReference>
<dbReference type="InterPro" id="IPR003960">
    <property type="entry name" value="ATPase_AAA_CS"/>
</dbReference>
<dbReference type="InterPro" id="IPR037219">
    <property type="entry name" value="Peptidase_M41-like"/>
</dbReference>
<dbReference type="GO" id="GO:0005524">
    <property type="term" value="F:ATP binding"/>
    <property type="evidence" value="ECO:0007669"/>
    <property type="project" value="InterPro"/>
</dbReference>
<keyword evidence="4" id="KW-0150">Chloroplast</keyword>
<dbReference type="GO" id="GO:0009507">
    <property type="term" value="C:chloroplast"/>
    <property type="evidence" value="ECO:0007669"/>
    <property type="project" value="TreeGrafter"/>
</dbReference>
<dbReference type="GeneID" id="20356031"/>
<evidence type="ECO:0000259" key="3">
    <source>
        <dbReference type="SMART" id="SM00382"/>
    </source>
</evidence>
<dbReference type="SUPFAM" id="SSF52540">
    <property type="entry name" value="P-loop containing nucleoside triphosphate hydrolases"/>
    <property type="match status" value="1"/>
</dbReference>
<dbReference type="GO" id="GO:0006508">
    <property type="term" value="P:proteolysis"/>
    <property type="evidence" value="ECO:0007669"/>
    <property type="project" value="UniProtKB-KW"/>
</dbReference>
<dbReference type="EMBL" id="KJ746599">
    <property type="protein sequence ID" value="AID67588.1"/>
    <property type="molecule type" value="Genomic_DNA"/>
</dbReference>
<dbReference type="PROSITE" id="PS00674">
    <property type="entry name" value="AAA"/>
    <property type="match status" value="1"/>
</dbReference>
<protein>
    <submittedName>
        <fullName evidence="4">Cell division protein</fullName>
    </submittedName>
</protein>